<evidence type="ECO:0008006" key="3">
    <source>
        <dbReference type="Google" id="ProtNLM"/>
    </source>
</evidence>
<protein>
    <recommendedName>
        <fullName evidence="3">Right handed beta helix domain-containing protein</fullName>
    </recommendedName>
</protein>
<organism evidence="1 2">
    <name type="scientific">Blattamonas nauphoetae</name>
    <dbReference type="NCBI Taxonomy" id="2049346"/>
    <lineage>
        <taxon>Eukaryota</taxon>
        <taxon>Metamonada</taxon>
        <taxon>Preaxostyla</taxon>
        <taxon>Oxymonadida</taxon>
        <taxon>Blattamonas</taxon>
    </lineage>
</organism>
<dbReference type="InterPro" id="IPR011050">
    <property type="entry name" value="Pectin_lyase_fold/virulence"/>
</dbReference>
<gene>
    <name evidence="1" type="ORF">BLNAU_5381</name>
</gene>
<accession>A0ABQ9Y7C7</accession>
<comment type="caution">
    <text evidence="1">The sequence shown here is derived from an EMBL/GenBank/DDBJ whole genome shotgun (WGS) entry which is preliminary data.</text>
</comment>
<dbReference type="SUPFAM" id="SSF51126">
    <property type="entry name" value="Pectin lyase-like"/>
    <property type="match status" value="1"/>
</dbReference>
<proteinExistence type="predicted"/>
<dbReference type="Proteomes" id="UP001281761">
    <property type="component" value="Unassembled WGS sequence"/>
</dbReference>
<reference evidence="1 2" key="1">
    <citation type="journal article" date="2022" name="bioRxiv">
        <title>Genomics of Preaxostyla Flagellates Illuminates Evolutionary Transitions and the Path Towards Mitochondrial Loss.</title>
        <authorList>
            <person name="Novak L.V.F."/>
            <person name="Treitli S.C."/>
            <person name="Pyrih J."/>
            <person name="Halakuc P."/>
            <person name="Pipaliya S.V."/>
            <person name="Vacek V."/>
            <person name="Brzon O."/>
            <person name="Soukal P."/>
            <person name="Eme L."/>
            <person name="Dacks J.B."/>
            <person name="Karnkowska A."/>
            <person name="Elias M."/>
            <person name="Hampl V."/>
        </authorList>
    </citation>
    <scope>NUCLEOTIDE SEQUENCE [LARGE SCALE GENOMIC DNA]</scope>
    <source>
        <strain evidence="1">NAU3</strain>
        <tissue evidence="1">Gut</tissue>
    </source>
</reference>
<keyword evidence="2" id="KW-1185">Reference proteome</keyword>
<evidence type="ECO:0000313" key="2">
    <source>
        <dbReference type="Proteomes" id="UP001281761"/>
    </source>
</evidence>
<name>A0ABQ9Y7C7_9EUKA</name>
<sequence>MCTNEEKATVQTHENCILSLTNSTMSLRWMRFSLIANSEEPRQQMNQNQSPRLAIVSNSVLTISESSIELSPCTSAIMISPTTFEKSATESSVVVNKCSIWNDVGSMRGVVETSSFPSFGGSVSMSIVGCSFPSHRILGTDGIGLSLTRASRNNVDEVGRMSSSLIGCSFVNMSSIGSSRQPHLPHLSQKMLGCVVSLTSSHLSGSTIRDVNNGGSVLCSNSTFSSLLPSPNPNPEGPPTITTPGLFTPDTHEDGTLYSFDADSGGESASVIFTTCRFTGRKDEQSVRPLTFVNYPGTISVLSCWFTDRIIVGSSEYESEGGTILVNNQDCLTPCQPLTVNESNFMSIKTDMDGAGMFLRLRQSATIINCLFEGNGPASTEGYSSAAGVDLITTNSSAVTTITNLVFDSSHLPFGPGGMRLHLDGPLVLSDCLFNDLSFDANAAYAGGLSMILYGETPRQVTRMNFTDCQCRCGASGMWFFSHGDFHMSDIHFLRCNSGDETGWEHAGGFKGSLDHIRTLTVQDCSFVDCATYECGAAFNAQSFAFCVVTDCLVKTCHSGTAGAINVQPYSEYSMSISLSRIAFVNNSVGQNGVSSGSLNNQANTTAFVDVFLNYLKSDLRPSLLIDDCFTTCATGSIGMHMTVNRGTPEESSIRVFDDEFNKIGPLMTEGVEVSFDPLSGRMGLEMNGTIPNPSQKYEVTVQNEDDKTEMNGEIEFVNGKGTLASPSPSLTLAFSTSYTITSIIGIVHSSCSSLSNGLTFPQAAWAFNLAATPSFLTFTTPEQPPTLIGAKAHLVSTDQPLAFVILMLSEEVKGSFEIVVEEEGNDIGLAVDFDESSLLGESSNFVVVGDARLLTHDTTYTIKSITQSPETESPFVWMNETITFHIPESSFDPKKSKLPETKKLLSWLIPLVAKIEVEGLAQDKSNAAIRVEAISHSNFGPDSSVLPTSVEHPQLSKGNALGEMVGTSVFGVVGLGTVPDCSVDVDDTFK</sequence>
<dbReference type="EMBL" id="JARBJD010000028">
    <property type="protein sequence ID" value="KAK2959603.1"/>
    <property type="molecule type" value="Genomic_DNA"/>
</dbReference>
<evidence type="ECO:0000313" key="1">
    <source>
        <dbReference type="EMBL" id="KAK2959603.1"/>
    </source>
</evidence>